<organism evidence="2 3">
    <name type="scientific">Jeotgalibacillus haloalkalitolerans</name>
    <dbReference type="NCBI Taxonomy" id="3104292"/>
    <lineage>
        <taxon>Bacteria</taxon>
        <taxon>Bacillati</taxon>
        <taxon>Bacillota</taxon>
        <taxon>Bacilli</taxon>
        <taxon>Bacillales</taxon>
        <taxon>Caryophanaceae</taxon>
        <taxon>Jeotgalibacillus</taxon>
    </lineage>
</organism>
<dbReference type="Proteomes" id="UP001292084">
    <property type="component" value="Unassembled WGS sequence"/>
</dbReference>
<dbReference type="RefSeq" id="WP_322421239.1">
    <property type="nucleotide sequence ID" value="NZ_JAXQNN010000002.1"/>
</dbReference>
<comment type="caution">
    <text evidence="2">The sequence shown here is derived from an EMBL/GenBank/DDBJ whole genome shotgun (WGS) entry which is preliminary data.</text>
</comment>
<proteinExistence type="predicted"/>
<name>A0ABU5KLX2_9BACL</name>
<evidence type="ECO:0000313" key="3">
    <source>
        <dbReference type="Proteomes" id="UP001292084"/>
    </source>
</evidence>
<evidence type="ECO:0000313" key="2">
    <source>
        <dbReference type="EMBL" id="MDZ5712265.1"/>
    </source>
</evidence>
<evidence type="ECO:0000256" key="1">
    <source>
        <dbReference type="SAM" id="MobiDB-lite"/>
    </source>
</evidence>
<keyword evidence="3" id="KW-1185">Reference proteome</keyword>
<reference evidence="2 3" key="1">
    <citation type="submission" date="2023-12" db="EMBL/GenBank/DDBJ databases">
        <title>Jeotgalibacillus haloalkaliphilus sp. nov., a novel salt-tolerant bacteria, isolated from the estuary of the Fenhe River into the Yellow River.</title>
        <authorList>
            <person name="Li Y."/>
        </authorList>
    </citation>
    <scope>NUCLEOTIDE SEQUENCE [LARGE SCALE GENOMIC DNA]</scope>
    <source>
        <strain evidence="2 3">HH7-29</strain>
    </source>
</reference>
<feature type="region of interest" description="Disordered" evidence="1">
    <location>
        <begin position="114"/>
        <end position="136"/>
    </location>
</feature>
<protein>
    <submittedName>
        <fullName evidence="2">Replication terminator protein</fullName>
    </submittedName>
</protein>
<accession>A0ABU5KLX2</accession>
<feature type="compositionally biased region" description="Basic and acidic residues" evidence="1">
    <location>
        <begin position="123"/>
        <end position="136"/>
    </location>
</feature>
<gene>
    <name evidence="2" type="ORF">UFB30_08480</name>
</gene>
<dbReference type="EMBL" id="JAXQNN010000002">
    <property type="protein sequence ID" value="MDZ5712265.1"/>
    <property type="molecule type" value="Genomic_DNA"/>
</dbReference>
<sequence length="136" mass="14896">MSTKIDFNSFADGAASEKINREIQRVLENIDDPNTDHKAKRTVTLTLTMTADEKRELVTTDVQVKSKLAPAKSVGSTLILGHDNGKVVGAELKSGAKGQTYWNEDGELAEDTGEVIEDEEAGEEKVVDFRKQKSSK</sequence>